<sequence>MEEVRATSAWVAGCSTHVVVDSKGLEKVVDTIQGSIPKVEWDFEGIHYFDNGPLTVQYLFVLDALNFCFWPDKDMTYDHLASGLRAALRNDKSVFDADRLQKYTGPQLRELLKWPRPLPLEDERIRLLHEVGQELERNFGGKAANLVESCGKSAVYLVALITRHFPGFRDHSMYKGHQVFLYKRAQIFAADLWGAFKGQGYGEFNDIGAITMFADYIVPAVLRNLGVLRYSSALASIIESNKEISSGSEEEVELRACSIYAVEKMRELIEIKSGKKVLSVELDLWLWSFGIHCSSLQPHRTLSIYY</sequence>
<evidence type="ECO:0000256" key="6">
    <source>
        <dbReference type="RuleBase" id="RU365002"/>
    </source>
</evidence>
<dbReference type="PANTHER" id="PTHR21314">
    <property type="entry name" value="QUEUOSINE 5'-PHOSPHATE N-GLYCOSYLASE_HYDROLASE-RELATED"/>
    <property type="match status" value="1"/>
</dbReference>
<keyword evidence="1 6" id="KW-0378">Hydrolase</keyword>
<evidence type="ECO:0000256" key="4">
    <source>
        <dbReference type="ARBA" id="ARBA00035393"/>
    </source>
</evidence>
<evidence type="ECO:0000256" key="1">
    <source>
        <dbReference type="ARBA" id="ARBA00022801"/>
    </source>
</evidence>
<dbReference type="GO" id="GO:0006400">
    <property type="term" value="P:tRNA modification"/>
    <property type="evidence" value="ECO:0007669"/>
    <property type="project" value="TreeGrafter"/>
</dbReference>
<evidence type="ECO:0000256" key="5">
    <source>
        <dbReference type="ARBA" id="ARBA00048204"/>
    </source>
</evidence>
<evidence type="ECO:0000256" key="3">
    <source>
        <dbReference type="ARBA" id="ARBA00035306"/>
    </source>
</evidence>
<dbReference type="Pfam" id="PF10343">
    <property type="entry name" value="Q_salvage"/>
    <property type="match status" value="1"/>
</dbReference>
<reference evidence="7" key="1">
    <citation type="journal article" date="2023" name="Plant J.">
        <title>The genome of the king protea, Protea cynaroides.</title>
        <authorList>
            <person name="Chang J."/>
            <person name="Duong T.A."/>
            <person name="Schoeman C."/>
            <person name="Ma X."/>
            <person name="Roodt D."/>
            <person name="Barker N."/>
            <person name="Li Z."/>
            <person name="Van de Peer Y."/>
            <person name="Mizrachi E."/>
        </authorList>
    </citation>
    <scope>NUCLEOTIDE SEQUENCE</scope>
    <source>
        <tissue evidence="7">Young leaves</tissue>
    </source>
</reference>
<organism evidence="7 8">
    <name type="scientific">Protea cynaroides</name>
    <dbReference type="NCBI Taxonomy" id="273540"/>
    <lineage>
        <taxon>Eukaryota</taxon>
        <taxon>Viridiplantae</taxon>
        <taxon>Streptophyta</taxon>
        <taxon>Embryophyta</taxon>
        <taxon>Tracheophyta</taxon>
        <taxon>Spermatophyta</taxon>
        <taxon>Magnoliopsida</taxon>
        <taxon>Proteales</taxon>
        <taxon>Proteaceae</taxon>
        <taxon>Protea</taxon>
    </lineage>
</organism>
<name>A0A9Q0QNR2_9MAGN</name>
<evidence type="ECO:0000256" key="2">
    <source>
        <dbReference type="ARBA" id="ARBA00035119"/>
    </source>
</evidence>
<evidence type="ECO:0000313" key="7">
    <source>
        <dbReference type="EMBL" id="KAJ4966298.1"/>
    </source>
</evidence>
<dbReference type="InterPro" id="IPR019438">
    <property type="entry name" value="Q_salvage"/>
</dbReference>
<dbReference type="GO" id="GO:0016787">
    <property type="term" value="F:hydrolase activity"/>
    <property type="evidence" value="ECO:0007669"/>
    <property type="project" value="UniProtKB-KW"/>
</dbReference>
<dbReference type="AlphaFoldDB" id="A0A9Q0QNR2"/>
<comment type="catalytic activity">
    <reaction evidence="5 6">
        <text>queuosine 5'-phosphate + H2O = queuine + D-ribose 5-phosphate</text>
        <dbReference type="Rhea" id="RHEA:75387"/>
        <dbReference type="ChEBI" id="CHEBI:15377"/>
        <dbReference type="ChEBI" id="CHEBI:17433"/>
        <dbReference type="ChEBI" id="CHEBI:78346"/>
        <dbReference type="ChEBI" id="CHEBI:194371"/>
    </reaction>
    <physiologicalReaction direction="left-to-right" evidence="5 6">
        <dbReference type="Rhea" id="RHEA:75388"/>
    </physiologicalReaction>
</comment>
<dbReference type="EC" id="3.2.2.-" evidence="6"/>
<dbReference type="OrthoDB" id="416777at2759"/>
<dbReference type="Proteomes" id="UP001141806">
    <property type="component" value="Unassembled WGS sequence"/>
</dbReference>
<proteinExistence type="inferred from homology"/>
<comment type="caution">
    <text evidence="7">The sequence shown here is derived from an EMBL/GenBank/DDBJ whole genome shotgun (WGS) entry which is preliminary data.</text>
</comment>
<dbReference type="PANTHER" id="PTHR21314:SF0">
    <property type="entry name" value="QUEUOSINE 5'-PHOSPHATE N-GLYCOSYLASE_HYDROLASE"/>
    <property type="match status" value="1"/>
</dbReference>
<accession>A0A9Q0QNR2</accession>
<protein>
    <recommendedName>
        <fullName evidence="3 6">Queuosine 5'-phosphate N-glycosylase/hydrolase</fullName>
        <ecNumber evidence="6">3.2.2.-</ecNumber>
    </recommendedName>
    <alternativeName>
        <fullName evidence="4 6">Queuosine-nucleotide N-glycosylase/hydrolase</fullName>
    </alternativeName>
</protein>
<keyword evidence="8" id="KW-1185">Reference proteome</keyword>
<comment type="function">
    <text evidence="6">Catalyzes the hydrolysis of queuosine 5'-phosphate, releasing the nucleobase queuine (q). Is required for salvage of queuine from exogenous queuosine (Q) that is imported and then converted to queuosine 5'-phosphate intracellularly.</text>
</comment>
<dbReference type="EMBL" id="JAMYWD010000007">
    <property type="protein sequence ID" value="KAJ4966298.1"/>
    <property type="molecule type" value="Genomic_DNA"/>
</dbReference>
<comment type="similarity">
    <text evidence="2 6">Belongs to the QNG1 protein family.</text>
</comment>
<gene>
    <name evidence="7" type="ORF">NE237_018147</name>
</gene>
<evidence type="ECO:0000313" key="8">
    <source>
        <dbReference type="Proteomes" id="UP001141806"/>
    </source>
</evidence>